<dbReference type="OrthoDB" id="1405595at2759"/>
<keyword evidence="11" id="KW-1185">Reference proteome</keyword>
<dbReference type="InterPro" id="IPR007219">
    <property type="entry name" value="XnlR_reg_dom"/>
</dbReference>
<evidence type="ECO:0000256" key="8">
    <source>
        <dbReference type="SAM" id="MobiDB-lite"/>
    </source>
</evidence>
<evidence type="ECO:0000256" key="1">
    <source>
        <dbReference type="ARBA" id="ARBA00004123"/>
    </source>
</evidence>
<evidence type="ECO:0000256" key="6">
    <source>
        <dbReference type="ARBA" id="ARBA00023242"/>
    </source>
</evidence>
<dbReference type="STRING" id="857342.A0A2T3ATQ1"/>
<dbReference type="PROSITE" id="PS50157">
    <property type="entry name" value="ZINC_FINGER_C2H2_2"/>
    <property type="match status" value="2"/>
</dbReference>
<gene>
    <name evidence="10" type="ORF">M430DRAFT_127470</name>
</gene>
<feature type="domain" description="C2H2-type" evidence="9">
    <location>
        <begin position="25"/>
        <end position="54"/>
    </location>
</feature>
<feature type="domain" description="C2H2-type" evidence="9">
    <location>
        <begin position="54"/>
        <end position="81"/>
    </location>
</feature>
<dbReference type="GeneID" id="36570106"/>
<dbReference type="InterPro" id="IPR051059">
    <property type="entry name" value="VerF-like"/>
</dbReference>
<dbReference type="GO" id="GO:0006351">
    <property type="term" value="P:DNA-templated transcription"/>
    <property type="evidence" value="ECO:0007669"/>
    <property type="project" value="InterPro"/>
</dbReference>
<dbReference type="Gene3D" id="3.30.160.60">
    <property type="entry name" value="Classic Zinc Finger"/>
    <property type="match status" value="1"/>
</dbReference>
<evidence type="ECO:0000256" key="5">
    <source>
        <dbReference type="ARBA" id="ARBA00022833"/>
    </source>
</evidence>
<keyword evidence="3" id="KW-0677">Repeat</keyword>
<dbReference type="EMBL" id="KZ679016">
    <property type="protein sequence ID" value="PSS10864.1"/>
    <property type="molecule type" value="Genomic_DNA"/>
</dbReference>
<dbReference type="GO" id="GO:0008270">
    <property type="term" value="F:zinc ion binding"/>
    <property type="evidence" value="ECO:0007669"/>
    <property type="project" value="UniProtKB-KW"/>
</dbReference>
<dbReference type="GO" id="GO:0000785">
    <property type="term" value="C:chromatin"/>
    <property type="evidence" value="ECO:0007669"/>
    <property type="project" value="TreeGrafter"/>
</dbReference>
<feature type="compositionally biased region" description="Low complexity" evidence="8">
    <location>
        <begin position="122"/>
        <end position="132"/>
    </location>
</feature>
<dbReference type="InterPro" id="IPR013087">
    <property type="entry name" value="Znf_C2H2_type"/>
</dbReference>
<feature type="region of interest" description="Disordered" evidence="8">
    <location>
        <begin position="290"/>
        <end position="325"/>
    </location>
</feature>
<dbReference type="GO" id="GO:0000978">
    <property type="term" value="F:RNA polymerase II cis-regulatory region sequence-specific DNA binding"/>
    <property type="evidence" value="ECO:0007669"/>
    <property type="project" value="InterPro"/>
</dbReference>
<feature type="region of interest" description="Disordered" evidence="8">
    <location>
        <begin position="102"/>
        <end position="174"/>
    </location>
</feature>
<dbReference type="SMART" id="SM00355">
    <property type="entry name" value="ZnF_C2H2"/>
    <property type="match status" value="2"/>
</dbReference>
<dbReference type="CDD" id="cd12148">
    <property type="entry name" value="fungal_TF_MHR"/>
    <property type="match status" value="1"/>
</dbReference>
<dbReference type="SUPFAM" id="SSF57667">
    <property type="entry name" value="beta-beta-alpha zinc fingers"/>
    <property type="match status" value="1"/>
</dbReference>
<keyword evidence="5" id="KW-0862">Zinc</keyword>
<evidence type="ECO:0000256" key="2">
    <source>
        <dbReference type="ARBA" id="ARBA00022723"/>
    </source>
</evidence>
<dbReference type="Pfam" id="PF04082">
    <property type="entry name" value="Fungal_trans"/>
    <property type="match status" value="1"/>
</dbReference>
<keyword evidence="6" id="KW-0539">Nucleus</keyword>
<evidence type="ECO:0000259" key="9">
    <source>
        <dbReference type="PROSITE" id="PS50157"/>
    </source>
</evidence>
<organism evidence="10 11">
    <name type="scientific">Amorphotheca resinae ATCC 22711</name>
    <dbReference type="NCBI Taxonomy" id="857342"/>
    <lineage>
        <taxon>Eukaryota</taxon>
        <taxon>Fungi</taxon>
        <taxon>Dikarya</taxon>
        <taxon>Ascomycota</taxon>
        <taxon>Pezizomycotina</taxon>
        <taxon>Leotiomycetes</taxon>
        <taxon>Helotiales</taxon>
        <taxon>Amorphothecaceae</taxon>
        <taxon>Amorphotheca</taxon>
    </lineage>
</organism>
<dbReference type="InParanoid" id="A0A2T3ATQ1"/>
<dbReference type="GO" id="GO:0005634">
    <property type="term" value="C:nucleus"/>
    <property type="evidence" value="ECO:0007669"/>
    <property type="project" value="UniProtKB-SubCell"/>
</dbReference>
<comment type="subcellular location">
    <subcellularLocation>
        <location evidence="1">Nucleus</location>
    </subcellularLocation>
</comment>
<name>A0A2T3ATQ1_AMORE</name>
<dbReference type="PROSITE" id="PS00028">
    <property type="entry name" value="ZINC_FINGER_C2H2_1"/>
    <property type="match status" value="2"/>
</dbReference>
<sequence length="953" mass="107544">MTESESPTAPPPRAASSTTTHWKEFRCTWGNCTKSFSRAEHLHRHALNHQGSGTTCQRCSAVFKRPDLLDRHMARHKEKDDEAGGEGLGKLLTRKRLWRDSTGAIVARKRPEHEHNKKKRSASQSDSSSSKRQTQRDSDIRPPNQTSTPLSPPRSLDRVSNESPDAFGSDVLGDSHNLQASASMDQWPLDSIEAALPVENSGLDPYDFLCNASWGYQPFQDQSYLNSDLPYDDIFGPDTASSFNMPFTTMNYYSWLFSNESSPAATFNNNIANEATVHSAQNIPNELTMGSAGVSAPFPETFPEPHQINTSHTEREMTQSNCGASISGSNSEFALRFGSPRGSGAISSSFTESLHVPQNLELHTTQPIAEHHNRSTSERSHSFGSINDRYIPTPPDSRSSQDFHSKRSRQSRKLPIIDENAREGLLCLIDQAHPKNSDGSEISRYHPLLSLPILQHFSDLFFTRFNVSYPLLHQATFDPARVDPLLLASVLQLGATYSSDDDHLFAIYIHNIMRTQIFSHIAFHPRPTLWMLQTILLVECFGKSRAGQLQHDMSHLFHGLLINLIRRSDCQSARCQKFSQEVDLDTRWRAEVDAEQRRRLALLCFMWDTQHAVLFSQSLCMNAAELKLTLPWDSAVWEADTAEEWYETSSLRQPSPAYLSVLKAYINPESGLWIPKLNSLSRLLMLHGLMSVAWDLNRRDQTSLGMAITGKNESWQSRIARSYDAWKADYDTYSKEKLLSLEGNPREQGEFQRLNTSTLAIYHAAYITLHVDIIDMQIYAGANHIIGRPVMKADRERSRQRIKQWAKVGSQPAMVAATHAASILRDGIRKLQNWDADDVFHYPWCLYLATLTCWAFQISSKADESQGHTGESEDESANDEDTEWDCRAEMNALVSAMTRSKSEDLWKVAAKYRTGDLPRVMARHLSTVRWAVVQEGMIVLRGLVGKRSSSRIA</sequence>
<dbReference type="AlphaFoldDB" id="A0A2T3ATQ1"/>
<dbReference type="Pfam" id="PF00096">
    <property type="entry name" value="zf-C2H2"/>
    <property type="match status" value="1"/>
</dbReference>
<evidence type="ECO:0000256" key="3">
    <source>
        <dbReference type="ARBA" id="ARBA00022737"/>
    </source>
</evidence>
<evidence type="ECO:0000313" key="10">
    <source>
        <dbReference type="EMBL" id="PSS10864.1"/>
    </source>
</evidence>
<feature type="region of interest" description="Disordered" evidence="8">
    <location>
        <begin position="1"/>
        <end position="20"/>
    </location>
</feature>
<evidence type="ECO:0000313" key="11">
    <source>
        <dbReference type="Proteomes" id="UP000241818"/>
    </source>
</evidence>
<dbReference type="RefSeq" id="XP_024718043.1">
    <property type="nucleotide sequence ID" value="XM_024862025.1"/>
</dbReference>
<dbReference type="Proteomes" id="UP000241818">
    <property type="component" value="Unassembled WGS sequence"/>
</dbReference>
<keyword evidence="4 7" id="KW-0863">Zinc-finger</keyword>
<proteinExistence type="predicted"/>
<reference evidence="10 11" key="1">
    <citation type="journal article" date="2018" name="New Phytol.">
        <title>Comparative genomics and transcriptomics depict ericoid mycorrhizal fungi as versatile saprotrophs and plant mutualists.</title>
        <authorList>
            <person name="Martino E."/>
            <person name="Morin E."/>
            <person name="Grelet G.A."/>
            <person name="Kuo A."/>
            <person name="Kohler A."/>
            <person name="Daghino S."/>
            <person name="Barry K.W."/>
            <person name="Cichocki N."/>
            <person name="Clum A."/>
            <person name="Dockter R.B."/>
            <person name="Hainaut M."/>
            <person name="Kuo R.C."/>
            <person name="LaButti K."/>
            <person name="Lindahl B.D."/>
            <person name="Lindquist E.A."/>
            <person name="Lipzen A."/>
            <person name="Khouja H.R."/>
            <person name="Magnuson J."/>
            <person name="Murat C."/>
            <person name="Ohm R.A."/>
            <person name="Singer S.W."/>
            <person name="Spatafora J.W."/>
            <person name="Wang M."/>
            <person name="Veneault-Fourrey C."/>
            <person name="Henrissat B."/>
            <person name="Grigoriev I.V."/>
            <person name="Martin F.M."/>
            <person name="Perotto S."/>
        </authorList>
    </citation>
    <scope>NUCLEOTIDE SEQUENCE [LARGE SCALE GENOMIC DNA]</scope>
    <source>
        <strain evidence="10 11">ATCC 22711</strain>
    </source>
</reference>
<protein>
    <recommendedName>
        <fullName evidence="9">C2H2-type domain-containing protein</fullName>
    </recommendedName>
</protein>
<accession>A0A2T3ATQ1</accession>
<feature type="compositionally biased region" description="Basic and acidic residues" evidence="8">
    <location>
        <begin position="369"/>
        <end position="381"/>
    </location>
</feature>
<feature type="region of interest" description="Disordered" evidence="8">
    <location>
        <begin position="364"/>
        <end position="414"/>
    </location>
</feature>
<evidence type="ECO:0000256" key="7">
    <source>
        <dbReference type="PROSITE-ProRule" id="PRU00042"/>
    </source>
</evidence>
<dbReference type="PANTHER" id="PTHR40626">
    <property type="entry name" value="MIP31509P"/>
    <property type="match status" value="1"/>
</dbReference>
<dbReference type="InterPro" id="IPR036236">
    <property type="entry name" value="Znf_C2H2_sf"/>
</dbReference>
<keyword evidence="2" id="KW-0479">Metal-binding</keyword>
<dbReference type="GO" id="GO:0000981">
    <property type="term" value="F:DNA-binding transcription factor activity, RNA polymerase II-specific"/>
    <property type="evidence" value="ECO:0007669"/>
    <property type="project" value="InterPro"/>
</dbReference>
<dbReference type="PANTHER" id="PTHR40626:SF18">
    <property type="entry name" value="NICOTINATE CATABOLISM CLUSTER-SPECIFIC TRANSCRIPTION FACTOR"/>
    <property type="match status" value="1"/>
</dbReference>
<evidence type="ECO:0000256" key="4">
    <source>
        <dbReference type="ARBA" id="ARBA00022771"/>
    </source>
</evidence>